<dbReference type="PANTHER" id="PTHR33248">
    <property type="entry name" value="ZINC ION-BINDING PROTEIN"/>
    <property type="match status" value="1"/>
</dbReference>
<reference evidence="6 7" key="1">
    <citation type="journal article" date="2023" name="Plants (Basel)">
        <title>Bridging the Gap: Combining Genomics and Transcriptomics Approaches to Understand Stylosanthes scabra, an Orphan Legume from the Brazilian Caatinga.</title>
        <authorList>
            <person name="Ferreira-Neto J.R.C."/>
            <person name="da Silva M.D."/>
            <person name="Binneck E."/>
            <person name="de Melo N.F."/>
            <person name="da Silva R.H."/>
            <person name="de Melo A.L.T.M."/>
            <person name="Pandolfi V."/>
            <person name="Bustamante F.O."/>
            <person name="Brasileiro-Vidal A.C."/>
            <person name="Benko-Iseppon A.M."/>
        </authorList>
    </citation>
    <scope>NUCLEOTIDE SEQUENCE [LARGE SCALE GENOMIC DNA]</scope>
    <source>
        <tissue evidence="6">Leaves</tissue>
    </source>
</reference>
<name>A0ABU6ZJK4_9FABA</name>
<gene>
    <name evidence="6" type="ORF">PIB30_061617</name>
</gene>
<dbReference type="EMBL" id="JASCZI010272421">
    <property type="protein sequence ID" value="MED6222143.1"/>
    <property type="molecule type" value="Genomic_DNA"/>
</dbReference>
<keyword evidence="7" id="KW-1185">Reference proteome</keyword>
<keyword evidence="2 4" id="KW-0863">Zinc-finger</keyword>
<comment type="caution">
    <text evidence="6">The sequence shown here is derived from an EMBL/GenBank/DDBJ whole genome shotgun (WGS) entry which is preliminary data.</text>
</comment>
<evidence type="ECO:0000256" key="1">
    <source>
        <dbReference type="ARBA" id="ARBA00022723"/>
    </source>
</evidence>
<accession>A0ABU6ZJK4</accession>
<evidence type="ECO:0000256" key="4">
    <source>
        <dbReference type="PROSITE-ProRule" id="PRU01343"/>
    </source>
</evidence>
<sequence>MASQSSTSSQRSIRKRGSLTCYCGEPPVLKCSKTKENPGRRFWSCTNYDIGRGCNFFSWADGDVAPAPQEAEIALLKMKCERVPKETRVLA</sequence>
<organism evidence="6 7">
    <name type="scientific">Stylosanthes scabra</name>
    <dbReference type="NCBI Taxonomy" id="79078"/>
    <lineage>
        <taxon>Eukaryota</taxon>
        <taxon>Viridiplantae</taxon>
        <taxon>Streptophyta</taxon>
        <taxon>Embryophyta</taxon>
        <taxon>Tracheophyta</taxon>
        <taxon>Spermatophyta</taxon>
        <taxon>Magnoliopsida</taxon>
        <taxon>eudicotyledons</taxon>
        <taxon>Gunneridae</taxon>
        <taxon>Pentapetalae</taxon>
        <taxon>rosids</taxon>
        <taxon>fabids</taxon>
        <taxon>Fabales</taxon>
        <taxon>Fabaceae</taxon>
        <taxon>Papilionoideae</taxon>
        <taxon>50 kb inversion clade</taxon>
        <taxon>dalbergioids sensu lato</taxon>
        <taxon>Dalbergieae</taxon>
        <taxon>Pterocarpus clade</taxon>
        <taxon>Stylosanthes</taxon>
    </lineage>
</organism>
<evidence type="ECO:0000259" key="5">
    <source>
        <dbReference type="PROSITE" id="PS51999"/>
    </source>
</evidence>
<evidence type="ECO:0000256" key="2">
    <source>
        <dbReference type="ARBA" id="ARBA00022771"/>
    </source>
</evidence>
<dbReference type="Pfam" id="PF06839">
    <property type="entry name" value="Zn_ribbon_GRF"/>
    <property type="match status" value="1"/>
</dbReference>
<evidence type="ECO:0000256" key="3">
    <source>
        <dbReference type="ARBA" id="ARBA00022833"/>
    </source>
</evidence>
<evidence type="ECO:0000313" key="6">
    <source>
        <dbReference type="EMBL" id="MED6222143.1"/>
    </source>
</evidence>
<keyword evidence="1" id="KW-0479">Metal-binding</keyword>
<dbReference type="Proteomes" id="UP001341840">
    <property type="component" value="Unassembled WGS sequence"/>
</dbReference>
<dbReference type="PROSITE" id="PS51999">
    <property type="entry name" value="ZF_GRF"/>
    <property type="match status" value="1"/>
</dbReference>
<feature type="domain" description="GRF-type" evidence="5">
    <location>
        <begin position="21"/>
        <end position="63"/>
    </location>
</feature>
<proteinExistence type="predicted"/>
<evidence type="ECO:0000313" key="7">
    <source>
        <dbReference type="Proteomes" id="UP001341840"/>
    </source>
</evidence>
<keyword evidence="3" id="KW-0862">Zinc</keyword>
<protein>
    <recommendedName>
        <fullName evidence="5">GRF-type domain-containing protein</fullName>
    </recommendedName>
</protein>
<dbReference type="InterPro" id="IPR010666">
    <property type="entry name" value="Znf_GRF"/>
</dbReference>